<keyword evidence="3" id="KW-1185">Reference proteome</keyword>
<sequence>MASLTMTASFLGSARPSPSVNRRTFPAVKAAVRPQEASVPATADRGLKESSSRRGMMIEAAVAATAAICAAGLVPGMAAAVEEPKRGTPEAKKQYAPICVTMPTARICHK</sequence>
<evidence type="ECO:0000313" key="2">
    <source>
        <dbReference type="EMBL" id="KAK8957295.1"/>
    </source>
</evidence>
<gene>
    <name evidence="2" type="ORF">KSP39_PZI000249</name>
</gene>
<organism evidence="2 3">
    <name type="scientific">Platanthera zijinensis</name>
    <dbReference type="NCBI Taxonomy" id="2320716"/>
    <lineage>
        <taxon>Eukaryota</taxon>
        <taxon>Viridiplantae</taxon>
        <taxon>Streptophyta</taxon>
        <taxon>Embryophyta</taxon>
        <taxon>Tracheophyta</taxon>
        <taxon>Spermatophyta</taxon>
        <taxon>Magnoliopsida</taxon>
        <taxon>Liliopsida</taxon>
        <taxon>Asparagales</taxon>
        <taxon>Orchidaceae</taxon>
        <taxon>Orchidoideae</taxon>
        <taxon>Orchideae</taxon>
        <taxon>Orchidinae</taxon>
        <taxon>Platanthera</taxon>
    </lineage>
</organism>
<dbReference type="EMBL" id="JBBWWQ010000001">
    <property type="protein sequence ID" value="KAK8957295.1"/>
    <property type="molecule type" value="Genomic_DNA"/>
</dbReference>
<accession>A0AAP0C443</accession>
<feature type="compositionally biased region" description="Polar residues" evidence="1">
    <location>
        <begin position="1"/>
        <end position="22"/>
    </location>
</feature>
<name>A0AAP0C443_9ASPA</name>
<proteinExistence type="predicted"/>
<evidence type="ECO:0000313" key="3">
    <source>
        <dbReference type="Proteomes" id="UP001418222"/>
    </source>
</evidence>
<evidence type="ECO:0000256" key="1">
    <source>
        <dbReference type="SAM" id="MobiDB-lite"/>
    </source>
</evidence>
<dbReference type="InterPro" id="IPR040296">
    <property type="entry name" value="PSBT"/>
</dbReference>
<evidence type="ECO:0008006" key="4">
    <source>
        <dbReference type="Google" id="ProtNLM"/>
    </source>
</evidence>
<dbReference type="PANTHER" id="PTHR34940:SF4">
    <property type="entry name" value="OS02G0581100 PROTEIN"/>
    <property type="match status" value="1"/>
</dbReference>
<dbReference type="Proteomes" id="UP001418222">
    <property type="component" value="Unassembled WGS sequence"/>
</dbReference>
<feature type="region of interest" description="Disordered" evidence="1">
    <location>
        <begin position="1"/>
        <end position="52"/>
    </location>
</feature>
<dbReference type="AlphaFoldDB" id="A0AAP0C443"/>
<comment type="caution">
    <text evidence="2">The sequence shown here is derived from an EMBL/GenBank/DDBJ whole genome shotgun (WGS) entry which is preliminary data.</text>
</comment>
<reference evidence="2 3" key="1">
    <citation type="journal article" date="2022" name="Nat. Plants">
        <title>Genomes of leafy and leafless Platanthera orchids illuminate the evolution of mycoheterotrophy.</title>
        <authorList>
            <person name="Li M.H."/>
            <person name="Liu K.W."/>
            <person name="Li Z."/>
            <person name="Lu H.C."/>
            <person name="Ye Q.L."/>
            <person name="Zhang D."/>
            <person name="Wang J.Y."/>
            <person name="Li Y.F."/>
            <person name="Zhong Z.M."/>
            <person name="Liu X."/>
            <person name="Yu X."/>
            <person name="Liu D.K."/>
            <person name="Tu X.D."/>
            <person name="Liu B."/>
            <person name="Hao Y."/>
            <person name="Liao X.Y."/>
            <person name="Jiang Y.T."/>
            <person name="Sun W.H."/>
            <person name="Chen J."/>
            <person name="Chen Y.Q."/>
            <person name="Ai Y."/>
            <person name="Zhai J.W."/>
            <person name="Wu S.S."/>
            <person name="Zhou Z."/>
            <person name="Hsiao Y.Y."/>
            <person name="Wu W.L."/>
            <person name="Chen Y.Y."/>
            <person name="Lin Y.F."/>
            <person name="Hsu J.L."/>
            <person name="Li C.Y."/>
            <person name="Wang Z.W."/>
            <person name="Zhao X."/>
            <person name="Zhong W.Y."/>
            <person name="Ma X.K."/>
            <person name="Ma L."/>
            <person name="Huang J."/>
            <person name="Chen G.Z."/>
            <person name="Huang M.Z."/>
            <person name="Huang L."/>
            <person name="Peng D.H."/>
            <person name="Luo Y.B."/>
            <person name="Zou S.Q."/>
            <person name="Chen S.P."/>
            <person name="Lan S."/>
            <person name="Tsai W.C."/>
            <person name="Van de Peer Y."/>
            <person name="Liu Z.J."/>
        </authorList>
    </citation>
    <scope>NUCLEOTIDE SEQUENCE [LARGE SCALE GENOMIC DNA]</scope>
    <source>
        <strain evidence="2">Lor287</strain>
    </source>
</reference>
<protein>
    <recommendedName>
        <fullName evidence="4">Photosystem II 5 kDa protein, chloroplastic</fullName>
    </recommendedName>
</protein>
<dbReference type="PANTHER" id="PTHR34940">
    <property type="entry name" value="PHOTOSYSTEM II 5 KDA PROTEIN, CHLOROPLASTIC"/>
    <property type="match status" value="1"/>
</dbReference>